<evidence type="ECO:0000313" key="4">
    <source>
        <dbReference type="Proteomes" id="UP001596047"/>
    </source>
</evidence>
<dbReference type="Proteomes" id="UP001596047">
    <property type="component" value="Unassembled WGS sequence"/>
</dbReference>
<proteinExistence type="predicted"/>
<evidence type="ECO:0000256" key="1">
    <source>
        <dbReference type="SAM" id="MobiDB-lite"/>
    </source>
</evidence>
<sequence>MKKFWKITGITFGVLLLLIGGGIVFLYWKLTSIDLGDIKTRHTVASSGQVSTDGSTTVPPVEGKEAELPSALDGAVSKAEQIAGKSIKTQDAVDAAAILLKSGLSMREMYSLLGQSTEKLTNEEKQTIRDLLLKKLTKEEIELLRSITVKYNKELLILDPDYPIELIGIEDPKERAQIKKQLEAEGKLKGPSSTPVVSKTESGSEKDNTSETTVADNKPAPTETDDTGKATDSDNALFVKIKAKYESELASLKASCQGEANANTSEVVAAIKANKDKSEGTINAKQQALLVQIAKAESTCDTKFSSLMSTAHAEFKDTGISSASIEQTWRSQYDSVKSSMRSQAISHIKSALKS</sequence>
<dbReference type="RefSeq" id="WP_379188397.1">
    <property type="nucleotide sequence ID" value="NZ_JBHSOW010000042.1"/>
</dbReference>
<feature type="compositionally biased region" description="Polar residues" evidence="1">
    <location>
        <begin position="191"/>
        <end position="201"/>
    </location>
</feature>
<evidence type="ECO:0000256" key="2">
    <source>
        <dbReference type="SAM" id="Phobius"/>
    </source>
</evidence>
<organism evidence="3 4">
    <name type="scientific">Paenibacillus solisilvae</name>
    <dbReference type="NCBI Taxonomy" id="2486751"/>
    <lineage>
        <taxon>Bacteria</taxon>
        <taxon>Bacillati</taxon>
        <taxon>Bacillota</taxon>
        <taxon>Bacilli</taxon>
        <taxon>Bacillales</taxon>
        <taxon>Paenibacillaceae</taxon>
        <taxon>Paenibacillus</taxon>
    </lineage>
</organism>
<dbReference type="EMBL" id="JBHSOW010000042">
    <property type="protein sequence ID" value="MFC5649852.1"/>
    <property type="molecule type" value="Genomic_DNA"/>
</dbReference>
<protein>
    <submittedName>
        <fullName evidence="3">Uncharacterized protein</fullName>
    </submittedName>
</protein>
<keyword evidence="2" id="KW-0472">Membrane</keyword>
<keyword evidence="2" id="KW-0812">Transmembrane</keyword>
<evidence type="ECO:0000313" key="3">
    <source>
        <dbReference type="EMBL" id="MFC5649852.1"/>
    </source>
</evidence>
<keyword evidence="2" id="KW-1133">Transmembrane helix</keyword>
<reference evidence="4" key="1">
    <citation type="journal article" date="2019" name="Int. J. Syst. Evol. Microbiol.">
        <title>The Global Catalogue of Microorganisms (GCM) 10K type strain sequencing project: providing services to taxonomists for standard genome sequencing and annotation.</title>
        <authorList>
            <consortium name="The Broad Institute Genomics Platform"/>
            <consortium name="The Broad Institute Genome Sequencing Center for Infectious Disease"/>
            <person name="Wu L."/>
            <person name="Ma J."/>
        </authorList>
    </citation>
    <scope>NUCLEOTIDE SEQUENCE [LARGE SCALE GENOMIC DNA]</scope>
    <source>
        <strain evidence="4">CGMCC 1.3240</strain>
    </source>
</reference>
<accession>A0ABW0VVK3</accession>
<feature type="transmembrane region" description="Helical" evidence="2">
    <location>
        <begin position="7"/>
        <end position="28"/>
    </location>
</feature>
<comment type="caution">
    <text evidence="3">The sequence shown here is derived from an EMBL/GenBank/DDBJ whole genome shotgun (WGS) entry which is preliminary data.</text>
</comment>
<gene>
    <name evidence="3" type="ORF">ACFPYJ_12105</name>
</gene>
<feature type="region of interest" description="Disordered" evidence="1">
    <location>
        <begin position="182"/>
        <end position="231"/>
    </location>
</feature>
<name>A0ABW0VVK3_9BACL</name>
<keyword evidence="4" id="KW-1185">Reference proteome</keyword>